<feature type="domain" description="Methyltransferase" evidence="1">
    <location>
        <begin position="42"/>
        <end position="117"/>
    </location>
</feature>
<dbReference type="GO" id="GO:0032259">
    <property type="term" value="P:methylation"/>
    <property type="evidence" value="ECO:0007669"/>
    <property type="project" value="UniProtKB-KW"/>
</dbReference>
<keyword evidence="2" id="KW-0808">Transferase</keyword>
<proteinExistence type="predicted"/>
<reference evidence="3" key="1">
    <citation type="journal article" date="2014" name="Genome Announc.">
        <title>Complete Genome Sequence of Campylobacter iguaniorum Strain 1485ET, Isolated from a Bearded Dragon (Pogona vitticeps).</title>
        <authorList>
            <person name="Gilbert M.J."/>
            <person name="Miller W.G."/>
            <person name="Yee E."/>
            <person name="Kik M."/>
            <person name="Wagenaar J.A."/>
            <person name="Duim B."/>
        </authorList>
    </citation>
    <scope>NUCLEOTIDE SEQUENCE [LARGE SCALE GENOMIC DNA]</scope>
    <source>
        <strain evidence="3">1485E</strain>
    </source>
</reference>
<gene>
    <name evidence="2" type="ORF">CIG1485E_1617</name>
</gene>
<dbReference type="CDD" id="cd02440">
    <property type="entry name" value="AdoMet_MTases"/>
    <property type="match status" value="1"/>
</dbReference>
<dbReference type="InterPro" id="IPR041698">
    <property type="entry name" value="Methyltransf_25"/>
</dbReference>
<accession>A0A076FCT1</accession>
<dbReference type="HOGENOM" id="CLU_060275_3_0_7"/>
<evidence type="ECO:0000259" key="1">
    <source>
        <dbReference type="Pfam" id="PF13649"/>
    </source>
</evidence>
<evidence type="ECO:0000313" key="2">
    <source>
        <dbReference type="EMBL" id="AII15433.1"/>
    </source>
</evidence>
<dbReference type="GO" id="GO:0008168">
    <property type="term" value="F:methyltransferase activity"/>
    <property type="evidence" value="ECO:0007669"/>
    <property type="project" value="UniProtKB-KW"/>
</dbReference>
<dbReference type="Proteomes" id="UP000028486">
    <property type="component" value="Chromosome"/>
</dbReference>
<keyword evidence="2" id="KW-0489">Methyltransferase</keyword>
<protein>
    <submittedName>
        <fullName evidence="2">SAM-dependent methyltransferase</fullName>
    </submittedName>
</protein>
<dbReference type="EMBL" id="CP009043">
    <property type="protein sequence ID" value="AII15433.1"/>
    <property type="molecule type" value="Genomic_DNA"/>
</dbReference>
<dbReference type="AlphaFoldDB" id="A0A076FCT1"/>
<dbReference type="SUPFAM" id="SSF53335">
    <property type="entry name" value="S-adenosyl-L-methionine-dependent methyltransferases"/>
    <property type="match status" value="1"/>
</dbReference>
<evidence type="ECO:0000313" key="3">
    <source>
        <dbReference type="Proteomes" id="UP000028486"/>
    </source>
</evidence>
<name>A0A076FCT1_9BACT</name>
<dbReference type="eggNOG" id="COG2265">
    <property type="taxonomic scope" value="Bacteria"/>
</dbReference>
<dbReference type="STRING" id="1244531.CIG2463D_1814"/>
<dbReference type="RefSeq" id="WP_038455302.1">
    <property type="nucleotide sequence ID" value="NZ_CP009043.1"/>
</dbReference>
<dbReference type="KEGG" id="caj:CIG1485E_1617"/>
<dbReference type="OrthoDB" id="9790700at2"/>
<dbReference type="Gene3D" id="3.40.50.150">
    <property type="entry name" value="Vaccinia Virus protein VP39"/>
    <property type="match status" value="1"/>
</dbReference>
<sequence>MENIWDKKSKSYPKFTNSLSEFQIEFFDFLGSSGVDFSSKSVVDIGCGTGVYTLYIAKFAKSILGVDTSPKMLEILNQTASEFGIKNVQTKVGSLQEISENFDISFLTMSPALKDENDFAKFLSLGKTRVYMNWQAQRSSDLLEPFFAKFGRKNSQNTALKFENYLIKNKINYKSTVLEEFRTAKRDLAATFENVLWHLEINECKFDKNEVFEELKNLVKDGFIEENLSSSMKVLVL</sequence>
<organism evidence="2 3">
    <name type="scientific">Campylobacter iguaniorum</name>
    <dbReference type="NCBI Taxonomy" id="1244531"/>
    <lineage>
        <taxon>Bacteria</taxon>
        <taxon>Pseudomonadati</taxon>
        <taxon>Campylobacterota</taxon>
        <taxon>Epsilonproteobacteria</taxon>
        <taxon>Campylobacterales</taxon>
        <taxon>Campylobacteraceae</taxon>
        <taxon>Campylobacter</taxon>
    </lineage>
</organism>
<keyword evidence="3" id="KW-1185">Reference proteome</keyword>
<dbReference type="InterPro" id="IPR029063">
    <property type="entry name" value="SAM-dependent_MTases_sf"/>
</dbReference>
<dbReference type="Pfam" id="PF13649">
    <property type="entry name" value="Methyltransf_25"/>
    <property type="match status" value="1"/>
</dbReference>